<gene>
    <name evidence="1" type="ORF">ATN84_12620</name>
</gene>
<comment type="caution">
    <text evidence="1">The sequence shown here is derived from an EMBL/GenBank/DDBJ whole genome shotgun (WGS) entry which is preliminary data.</text>
</comment>
<dbReference type="Proteomes" id="UP000070107">
    <property type="component" value="Unassembled WGS sequence"/>
</dbReference>
<reference evidence="1 2" key="1">
    <citation type="submission" date="2015-11" db="EMBL/GenBank/DDBJ databases">
        <title>Draft genome sequence of Paramesorhizobium deserti A-3-E, a strain highly resistant to diverse beta-lactam antibiotics.</title>
        <authorList>
            <person name="Lv R."/>
            <person name="Yang X."/>
            <person name="Fang N."/>
            <person name="Guo J."/>
            <person name="Luo X."/>
            <person name="Peng F."/>
            <person name="Yang R."/>
            <person name="Cui Y."/>
            <person name="Fang C."/>
            <person name="Song Y."/>
        </authorList>
    </citation>
    <scope>NUCLEOTIDE SEQUENCE [LARGE SCALE GENOMIC DNA]</scope>
    <source>
        <strain evidence="1 2">A-3-E</strain>
    </source>
</reference>
<protein>
    <recommendedName>
        <fullName evidence="3">DUF2853 family protein</fullName>
    </recommendedName>
</protein>
<dbReference type="EMBL" id="LNTU01000023">
    <property type="protein sequence ID" value="KXF76851.1"/>
    <property type="molecule type" value="Genomic_DNA"/>
</dbReference>
<keyword evidence="2" id="KW-1185">Reference proteome</keyword>
<name>A0A135HUJ8_9HYPH</name>
<proteinExistence type="predicted"/>
<dbReference type="AlphaFoldDB" id="A0A135HUJ8"/>
<dbReference type="Gene3D" id="1.10.238.120">
    <property type="entry name" value="Jann4075-like"/>
    <property type="match status" value="1"/>
</dbReference>
<evidence type="ECO:0000313" key="1">
    <source>
        <dbReference type="EMBL" id="KXF76851.1"/>
    </source>
</evidence>
<dbReference type="SUPFAM" id="SSF158587">
    <property type="entry name" value="Jann4075-like"/>
    <property type="match status" value="1"/>
</dbReference>
<evidence type="ECO:0000313" key="2">
    <source>
        <dbReference type="Proteomes" id="UP000070107"/>
    </source>
</evidence>
<dbReference type="RefSeq" id="WP_068882442.1">
    <property type="nucleotide sequence ID" value="NZ_LNTU01000023.1"/>
</dbReference>
<dbReference type="STRING" id="1494590.ATN84_12620"/>
<dbReference type="InterPro" id="IPR021274">
    <property type="entry name" value="DUF2853"/>
</dbReference>
<dbReference type="InterPro" id="IPR023154">
    <property type="entry name" value="Jann4075-like_sf"/>
</dbReference>
<accession>A0A135HUJ8</accession>
<organism evidence="1 2">
    <name type="scientific">Paramesorhizobium deserti</name>
    <dbReference type="NCBI Taxonomy" id="1494590"/>
    <lineage>
        <taxon>Bacteria</taxon>
        <taxon>Pseudomonadati</taxon>
        <taxon>Pseudomonadota</taxon>
        <taxon>Alphaproteobacteria</taxon>
        <taxon>Hyphomicrobiales</taxon>
        <taxon>Phyllobacteriaceae</taxon>
        <taxon>Paramesorhizobium</taxon>
    </lineage>
</organism>
<dbReference type="Pfam" id="PF11015">
    <property type="entry name" value="DUF2853"/>
    <property type="match status" value="1"/>
</dbReference>
<sequence>MSEYIEDVRRYDAGADPAVVEKIVKHLGVALRSRDASLVAMSDPTEVERVRKSWVEKKLGVADVDKANAAIQSVGELMKGDRDKQRVTFYYLTAKALGKLESL</sequence>
<evidence type="ECO:0008006" key="3">
    <source>
        <dbReference type="Google" id="ProtNLM"/>
    </source>
</evidence>
<dbReference type="OrthoDB" id="9812542at2"/>